<comment type="caution">
    <text evidence="1">The sequence shown here is derived from an EMBL/GenBank/DDBJ whole genome shotgun (WGS) entry which is preliminary data.</text>
</comment>
<dbReference type="EMBL" id="JBBNAE010000007">
    <property type="protein sequence ID" value="KAK9110219.1"/>
    <property type="molecule type" value="Genomic_DNA"/>
</dbReference>
<evidence type="ECO:0000313" key="1">
    <source>
        <dbReference type="EMBL" id="KAK9110219.1"/>
    </source>
</evidence>
<dbReference type="Proteomes" id="UP001417504">
    <property type="component" value="Unassembled WGS sequence"/>
</dbReference>
<dbReference type="AlphaFoldDB" id="A0AAP0I7P3"/>
<gene>
    <name evidence="1" type="ORF">Sjap_018279</name>
</gene>
<accession>A0AAP0I7P3</accession>
<keyword evidence="2" id="KW-1185">Reference proteome</keyword>
<reference evidence="1 2" key="1">
    <citation type="submission" date="2024-01" db="EMBL/GenBank/DDBJ databases">
        <title>Genome assemblies of Stephania.</title>
        <authorList>
            <person name="Yang L."/>
        </authorList>
    </citation>
    <scope>NUCLEOTIDE SEQUENCE [LARGE SCALE GENOMIC DNA]</scope>
    <source>
        <strain evidence="1">QJT</strain>
        <tissue evidence="1">Leaf</tissue>
    </source>
</reference>
<protein>
    <submittedName>
        <fullName evidence="1">Uncharacterized protein</fullName>
    </submittedName>
</protein>
<proteinExistence type="predicted"/>
<name>A0AAP0I7P3_9MAGN</name>
<evidence type="ECO:0000313" key="2">
    <source>
        <dbReference type="Proteomes" id="UP001417504"/>
    </source>
</evidence>
<sequence>MPRSSHGFDRKAQLLAYAHELRQQYRNSKNTNSWPMNNFPNNRPKTKWSWIRCPRVNYRPLLSRIFCRSRRQWQYRRIRSEDNINVNNHVKGTCKGSTKAQTQTDLGITIRIRCMVKKLACGWNCAKAGFETMD</sequence>
<organism evidence="1 2">
    <name type="scientific">Stephania japonica</name>
    <dbReference type="NCBI Taxonomy" id="461633"/>
    <lineage>
        <taxon>Eukaryota</taxon>
        <taxon>Viridiplantae</taxon>
        <taxon>Streptophyta</taxon>
        <taxon>Embryophyta</taxon>
        <taxon>Tracheophyta</taxon>
        <taxon>Spermatophyta</taxon>
        <taxon>Magnoliopsida</taxon>
        <taxon>Ranunculales</taxon>
        <taxon>Menispermaceae</taxon>
        <taxon>Menispermoideae</taxon>
        <taxon>Cissampelideae</taxon>
        <taxon>Stephania</taxon>
    </lineage>
</organism>